<evidence type="ECO:0000313" key="2">
    <source>
        <dbReference type="Proteomes" id="UP000006072"/>
    </source>
</evidence>
<dbReference type="RefSeq" id="WP_003931076.1">
    <property type="nucleotide sequence ID" value="NZ_JH814692.1"/>
</dbReference>
<accession>K0UT40</accession>
<dbReference type="AlphaFoldDB" id="K0UT40"/>
<keyword evidence="2" id="KW-1185">Reference proteome</keyword>
<sequence>MAEIVLDGVTKSYADGALEDAAAIDAYARISAPVFGVDGPGAARVPAHVQLFDPRAGAHLSLPVAGS</sequence>
<comment type="caution">
    <text evidence="1">The sequence shown here is derived from an EMBL/GenBank/DDBJ whole genome shotgun (WGS) entry which is preliminary data.</text>
</comment>
<dbReference type="HOGENOM" id="CLU_2807903_0_0_11"/>
<dbReference type="Proteomes" id="UP000006072">
    <property type="component" value="Unassembled WGS sequence"/>
</dbReference>
<dbReference type="EMBL" id="ALQA01000034">
    <property type="protein sequence ID" value="EJZ08190.1"/>
    <property type="molecule type" value="Genomic_DNA"/>
</dbReference>
<name>K0UT40_MYCVA</name>
<evidence type="ECO:0000313" key="1">
    <source>
        <dbReference type="EMBL" id="EJZ08190.1"/>
    </source>
</evidence>
<reference evidence="1 2" key="1">
    <citation type="journal article" date="2012" name="J. Bacteriol.">
        <title>Complete Genome Sequence of Mycobacterium vaccae Type Strain ATCC 25954.</title>
        <authorList>
            <person name="Ho Y.S."/>
            <person name="Adroub S.A."/>
            <person name="Abadi M."/>
            <person name="Al Alwan B."/>
            <person name="Alkhateeb R."/>
            <person name="Gao G."/>
            <person name="Ragab A."/>
            <person name="Ali S."/>
            <person name="van Soolingen D."/>
            <person name="Bitter W."/>
            <person name="Pain A."/>
            <person name="Abdallah A.M."/>
        </authorList>
    </citation>
    <scope>NUCLEOTIDE SEQUENCE [LARGE SCALE GENOMIC DNA]</scope>
    <source>
        <strain evidence="1 2">ATCC 25954</strain>
    </source>
</reference>
<organism evidence="1 2">
    <name type="scientific">Mycolicibacterium vaccae ATCC 25954</name>
    <dbReference type="NCBI Taxonomy" id="1194972"/>
    <lineage>
        <taxon>Bacteria</taxon>
        <taxon>Bacillati</taxon>
        <taxon>Actinomycetota</taxon>
        <taxon>Actinomycetes</taxon>
        <taxon>Mycobacteriales</taxon>
        <taxon>Mycobacteriaceae</taxon>
        <taxon>Mycolicibacterium</taxon>
    </lineage>
</organism>
<gene>
    <name evidence="1" type="ORF">MVAC_16340</name>
</gene>
<proteinExistence type="predicted"/>
<protein>
    <submittedName>
        <fullName evidence="1">Uncharacterized protein</fullName>
    </submittedName>
</protein>
<dbReference type="PATRIC" id="fig|1194972.3.peg.3263"/>